<organism evidence="1 2">
    <name type="scientific">Croceitalea marina</name>
    <dbReference type="NCBI Taxonomy" id="1775166"/>
    <lineage>
        <taxon>Bacteria</taxon>
        <taxon>Pseudomonadati</taxon>
        <taxon>Bacteroidota</taxon>
        <taxon>Flavobacteriia</taxon>
        <taxon>Flavobacteriales</taxon>
        <taxon>Flavobacteriaceae</taxon>
        <taxon>Croceitalea</taxon>
    </lineage>
</organism>
<dbReference type="SUPFAM" id="SSF49464">
    <property type="entry name" value="Carboxypeptidase regulatory domain-like"/>
    <property type="match status" value="1"/>
</dbReference>
<dbReference type="InterPro" id="IPR008969">
    <property type="entry name" value="CarboxyPept-like_regulatory"/>
</dbReference>
<dbReference type="EMBL" id="JBHULB010000016">
    <property type="protein sequence ID" value="MFD2587595.1"/>
    <property type="molecule type" value="Genomic_DNA"/>
</dbReference>
<dbReference type="Proteomes" id="UP001597526">
    <property type="component" value="Unassembled WGS sequence"/>
</dbReference>
<accession>A0ABW5MYR4</accession>
<name>A0ABW5MYR4_9FLAO</name>
<dbReference type="Pfam" id="PF13715">
    <property type="entry name" value="CarbopepD_reg_2"/>
    <property type="match status" value="1"/>
</dbReference>
<reference evidence="2" key="1">
    <citation type="journal article" date="2019" name="Int. J. Syst. Evol. Microbiol.">
        <title>The Global Catalogue of Microorganisms (GCM) 10K type strain sequencing project: providing services to taxonomists for standard genome sequencing and annotation.</title>
        <authorList>
            <consortium name="The Broad Institute Genomics Platform"/>
            <consortium name="The Broad Institute Genome Sequencing Center for Infectious Disease"/>
            <person name="Wu L."/>
            <person name="Ma J."/>
        </authorList>
    </citation>
    <scope>NUCLEOTIDE SEQUENCE [LARGE SCALE GENOMIC DNA]</scope>
    <source>
        <strain evidence="2">KCTC 52368</strain>
    </source>
</reference>
<comment type="caution">
    <text evidence="1">The sequence shown here is derived from an EMBL/GenBank/DDBJ whole genome shotgun (WGS) entry which is preliminary data.</text>
</comment>
<evidence type="ECO:0000313" key="1">
    <source>
        <dbReference type="EMBL" id="MFD2587595.1"/>
    </source>
</evidence>
<gene>
    <name evidence="1" type="ORF">ACFSQJ_11680</name>
</gene>
<proteinExistence type="predicted"/>
<protein>
    <submittedName>
        <fullName evidence="1">Carboxypeptidase-like regulatory domain-containing protein</fullName>
    </submittedName>
</protein>
<sequence>MRNRFILIFFFSITLSFSQSVEGVVLDSITGVGIADVHVQSLSGNHGTITNEEGRFRIINSSNEKDSLRISHIGYEVLELSVKEFSINYSDTLYLKPNLLELQGVTVTNDGVSEMIRDIMETLKKSQIRNSYAFYRQTSFKDTIAMEWIEAFYKITHSKNGIDKIKIDQARFARKRSDSTSLFLIHSNFSSLTLTPQLYSPVLKTNEVTVGKPFGESFIKNYQFYIEKSYQKNKSTYHEIHFEPDDDITNPINSYGSFVYIPSEKKLVQYTVFIDHALGSDDLSNYKGDKKLAIDNARHKLQFNYSEITGHLDFINVEYFYDFIENDVVFPCRVASKFIIYKNAIKPHKKLRTSSLELEDVRNFEKAKYKPRFWRDNPVIYRTERENLIISSFEKENAFGTYFKGN</sequence>
<dbReference type="Gene3D" id="2.60.40.1120">
    <property type="entry name" value="Carboxypeptidase-like, regulatory domain"/>
    <property type="match status" value="1"/>
</dbReference>
<dbReference type="RefSeq" id="WP_377767137.1">
    <property type="nucleotide sequence ID" value="NZ_JBHULB010000016.1"/>
</dbReference>
<evidence type="ECO:0000313" key="2">
    <source>
        <dbReference type="Proteomes" id="UP001597526"/>
    </source>
</evidence>
<keyword evidence="2" id="KW-1185">Reference proteome</keyword>